<dbReference type="EC" id="6.3.1.2" evidence="3"/>
<dbReference type="Gene3D" id="3.30.590.10">
    <property type="entry name" value="Glutamine synthetase/guanido kinase, catalytic domain"/>
    <property type="match status" value="1"/>
</dbReference>
<proteinExistence type="inferred from homology"/>
<evidence type="ECO:0000256" key="2">
    <source>
        <dbReference type="ARBA" id="ARBA00009897"/>
    </source>
</evidence>
<evidence type="ECO:0000259" key="10">
    <source>
        <dbReference type="PROSITE" id="PS51987"/>
    </source>
</evidence>
<keyword evidence="5" id="KW-0436">Ligase</keyword>
<dbReference type="RefSeq" id="XP_004031360.1">
    <property type="nucleotide sequence ID" value="XM_004031312.1"/>
</dbReference>
<evidence type="ECO:0000256" key="4">
    <source>
        <dbReference type="ARBA" id="ARBA00022490"/>
    </source>
</evidence>
<evidence type="ECO:0000256" key="6">
    <source>
        <dbReference type="ARBA" id="ARBA00022741"/>
    </source>
</evidence>
<feature type="domain" description="GS catalytic" evidence="10">
    <location>
        <begin position="1"/>
        <end position="269"/>
    </location>
</feature>
<dbReference type="InParanoid" id="G0QXD1"/>
<keyword evidence="12" id="KW-1185">Reference proteome</keyword>
<keyword evidence="7" id="KW-0067">ATP-binding</keyword>
<dbReference type="PANTHER" id="PTHR20852">
    <property type="entry name" value="GLUTAMINE SYNTHETASE"/>
    <property type="match status" value="1"/>
</dbReference>
<evidence type="ECO:0000256" key="9">
    <source>
        <dbReference type="RuleBase" id="RU000384"/>
    </source>
</evidence>
<dbReference type="GeneID" id="14906238"/>
<dbReference type="SMART" id="SM01230">
    <property type="entry name" value="Gln-synt_C"/>
    <property type="match status" value="1"/>
</dbReference>
<evidence type="ECO:0000313" key="12">
    <source>
        <dbReference type="Proteomes" id="UP000008983"/>
    </source>
</evidence>
<reference evidence="11 12" key="1">
    <citation type="submission" date="2011-07" db="EMBL/GenBank/DDBJ databases">
        <authorList>
            <person name="Coyne R."/>
            <person name="Brami D."/>
            <person name="Johnson J."/>
            <person name="Hostetler J."/>
            <person name="Hannick L."/>
            <person name="Clark T."/>
            <person name="Cassidy-Hanley D."/>
            <person name="Inman J."/>
        </authorList>
    </citation>
    <scope>NUCLEOTIDE SEQUENCE [LARGE SCALE GENOMIC DNA]</scope>
    <source>
        <strain evidence="11 12">G5</strain>
    </source>
</reference>
<protein>
    <recommendedName>
        <fullName evidence="3">glutamine synthetase</fullName>
        <ecNumber evidence="3">6.3.1.2</ecNumber>
    </recommendedName>
</protein>
<evidence type="ECO:0000256" key="7">
    <source>
        <dbReference type="ARBA" id="ARBA00022840"/>
    </source>
</evidence>
<dbReference type="GO" id="GO:0004356">
    <property type="term" value="F:glutamine synthetase activity"/>
    <property type="evidence" value="ECO:0007669"/>
    <property type="project" value="UniProtKB-EC"/>
</dbReference>
<dbReference type="GO" id="GO:0005737">
    <property type="term" value="C:cytoplasm"/>
    <property type="evidence" value="ECO:0007669"/>
    <property type="project" value="UniProtKB-SubCell"/>
</dbReference>
<evidence type="ECO:0000256" key="8">
    <source>
        <dbReference type="PROSITE-ProRule" id="PRU01331"/>
    </source>
</evidence>
<dbReference type="InterPro" id="IPR014746">
    <property type="entry name" value="Gln_synth/guanido_kin_cat_dom"/>
</dbReference>
<dbReference type="Proteomes" id="UP000008983">
    <property type="component" value="Unassembled WGS sequence"/>
</dbReference>
<dbReference type="InterPro" id="IPR050292">
    <property type="entry name" value="Glutamine_Synthetase"/>
</dbReference>
<feature type="non-terminal residue" evidence="11">
    <location>
        <position position="269"/>
    </location>
</feature>
<evidence type="ECO:0000256" key="5">
    <source>
        <dbReference type="ARBA" id="ARBA00022598"/>
    </source>
</evidence>
<dbReference type="SUPFAM" id="SSF55931">
    <property type="entry name" value="Glutamine synthetase/guanido kinase"/>
    <property type="match status" value="1"/>
</dbReference>
<evidence type="ECO:0000256" key="1">
    <source>
        <dbReference type="ARBA" id="ARBA00004496"/>
    </source>
</evidence>
<dbReference type="EMBL" id="GL984060">
    <property type="protein sequence ID" value="EGR30124.1"/>
    <property type="molecule type" value="Genomic_DNA"/>
</dbReference>
<gene>
    <name evidence="11" type="ORF">IMG5_141330</name>
</gene>
<organism evidence="11 12">
    <name type="scientific">Ichthyophthirius multifiliis</name>
    <name type="common">White spot disease agent</name>
    <name type="synonym">Ich</name>
    <dbReference type="NCBI Taxonomy" id="5932"/>
    <lineage>
        <taxon>Eukaryota</taxon>
        <taxon>Sar</taxon>
        <taxon>Alveolata</taxon>
        <taxon>Ciliophora</taxon>
        <taxon>Intramacronucleata</taxon>
        <taxon>Oligohymenophorea</taxon>
        <taxon>Hymenostomatida</taxon>
        <taxon>Ophryoglenina</taxon>
        <taxon>Ichthyophthirius</taxon>
    </lineage>
</organism>
<dbReference type="AlphaFoldDB" id="G0QXD1"/>
<dbReference type="Pfam" id="PF00120">
    <property type="entry name" value="Gln-synt_C"/>
    <property type="match status" value="1"/>
</dbReference>
<comment type="subcellular location">
    <subcellularLocation>
        <location evidence="1">Cytoplasm</location>
    </subcellularLocation>
</comment>
<dbReference type="OrthoDB" id="1936100at2759"/>
<dbReference type="STRING" id="857967.G0QXD1"/>
<dbReference type="OMA" id="QIMYVWI"/>
<evidence type="ECO:0000256" key="3">
    <source>
        <dbReference type="ARBA" id="ARBA00012937"/>
    </source>
</evidence>
<dbReference type="PANTHER" id="PTHR20852:SF57">
    <property type="entry name" value="GLUTAMINE SYNTHETASE 2 CYTOPLASMIC"/>
    <property type="match status" value="1"/>
</dbReference>
<sequence>MDHEIIYLKPIYMCPDPFLNEDPWFAIEQEYMLFTSVGTTNQWPLNWPRGGYPEPLMPYCKYYCSVGDNSCFGRGIAEAHIRMCLFSGIQVSGLNGESDPSQWEFQIGISKGIQAADMLWVARYILIRLGEKMGICICFCPKPFKGDWKGQGGHVNFSTKSSRQENGLDIIIDEYIPRMHEKHMEHIEVYGENNELRLLGSHETSIYNKFNFKECSRDVSIRIPSVVQENNKGYMEDRRPASNMEPYLVLAIIADTCLLDSEFCDEILF</sequence>
<name>G0QXD1_ICHMU</name>
<dbReference type="FunFam" id="3.30.590.10:FF:000011">
    <property type="entry name" value="Glutamine synthetase"/>
    <property type="match status" value="1"/>
</dbReference>
<dbReference type="PROSITE" id="PS51987">
    <property type="entry name" value="GS_CATALYTIC"/>
    <property type="match status" value="1"/>
</dbReference>
<accession>G0QXD1</accession>
<dbReference type="eggNOG" id="KOG0683">
    <property type="taxonomic scope" value="Eukaryota"/>
</dbReference>
<dbReference type="GO" id="GO:0005524">
    <property type="term" value="F:ATP binding"/>
    <property type="evidence" value="ECO:0007669"/>
    <property type="project" value="UniProtKB-KW"/>
</dbReference>
<keyword evidence="4" id="KW-0963">Cytoplasm</keyword>
<comment type="similarity">
    <text evidence="2 8 9">Belongs to the glutamine synthetase family.</text>
</comment>
<dbReference type="InterPro" id="IPR008146">
    <property type="entry name" value="Gln_synth_cat_dom"/>
</dbReference>
<evidence type="ECO:0000313" key="11">
    <source>
        <dbReference type="EMBL" id="EGR30124.1"/>
    </source>
</evidence>
<keyword evidence="6" id="KW-0547">Nucleotide-binding</keyword>
<dbReference type="GO" id="GO:0006542">
    <property type="term" value="P:glutamine biosynthetic process"/>
    <property type="evidence" value="ECO:0007669"/>
    <property type="project" value="TreeGrafter"/>
</dbReference>